<evidence type="ECO:0000313" key="3">
    <source>
        <dbReference type="Proteomes" id="UP000326178"/>
    </source>
</evidence>
<proteinExistence type="predicted"/>
<evidence type="ECO:0000256" key="1">
    <source>
        <dbReference type="SAM" id="MobiDB-lite"/>
    </source>
</evidence>
<evidence type="ECO:0000313" key="2">
    <source>
        <dbReference type="EMBL" id="QEU75861.1"/>
    </source>
</evidence>
<dbReference type="AlphaFoldDB" id="A0A5J6FIR1"/>
<reference evidence="2 3" key="1">
    <citation type="submission" date="2017-09" db="EMBL/GenBank/DDBJ databases">
        <authorList>
            <person name="Lee N."/>
            <person name="Cho B.-K."/>
        </authorList>
    </citation>
    <scope>NUCLEOTIDE SEQUENCE [LARGE SCALE GENOMIC DNA]</scope>
    <source>
        <strain evidence="2 3">ATCC 12769</strain>
    </source>
</reference>
<name>A0A5J6FIR1_9ACTN</name>
<gene>
    <name evidence="2" type="ORF">CP967_31325</name>
</gene>
<sequence length="119" mass="13764">MATDGRIEDTEQWRSVVEYQTRKSNPESTFQNRFDVPAYLEEWNEEIRTETRGPYQSAGNARIQASRDAASRTKQVHGGWGPNPRMTTARVVRVYVERASLAWEPFDERDPETKKWGGS</sequence>
<organism evidence="2 3">
    <name type="scientific">Streptomyces nitrosporeus</name>
    <dbReference type="NCBI Taxonomy" id="28894"/>
    <lineage>
        <taxon>Bacteria</taxon>
        <taxon>Bacillati</taxon>
        <taxon>Actinomycetota</taxon>
        <taxon>Actinomycetes</taxon>
        <taxon>Kitasatosporales</taxon>
        <taxon>Streptomycetaceae</taxon>
        <taxon>Streptomyces</taxon>
    </lineage>
</organism>
<feature type="region of interest" description="Disordered" evidence="1">
    <location>
        <begin position="50"/>
        <end position="84"/>
    </location>
</feature>
<protein>
    <submittedName>
        <fullName evidence="2">Uncharacterized protein</fullName>
    </submittedName>
</protein>
<dbReference type="EMBL" id="CP023702">
    <property type="protein sequence ID" value="QEU75861.1"/>
    <property type="molecule type" value="Genomic_DNA"/>
</dbReference>
<dbReference type="KEGG" id="snk:CP967_31325"/>
<keyword evidence="3" id="KW-1185">Reference proteome</keyword>
<accession>A0A5J6FIR1</accession>
<dbReference type="OrthoDB" id="4234804at2"/>
<dbReference type="RefSeq" id="WP_150491178.1">
    <property type="nucleotide sequence ID" value="NZ_BMUV01000003.1"/>
</dbReference>
<dbReference type="Proteomes" id="UP000326178">
    <property type="component" value="Chromosome"/>
</dbReference>